<evidence type="ECO:0000259" key="1">
    <source>
        <dbReference type="Pfam" id="PF01814"/>
    </source>
</evidence>
<sequence>MTAHPTTPTTNPTTTTSYAAWPTQVRLPGQTAAHEGPVDMTMMYVMHHAFRRDLAAFAAAAAATPVEARSTWRALAERWETFAHALHHHHTGEDTGLWPLLEERTDDAGRETLAAMEVEHGEIDPILTACAAGFERLASHADEDARAALAVRLVAARESLGRHLRHEECDAIALIQELLTNEEWHALDEEHFKKGLSIQRLLTQVPWALHEVPAPIRRDLFAQPGGRAHHAMWLATRRPFERRERLAFRYVG</sequence>
<accession>A0A1H9XR31</accession>
<dbReference type="OrthoDB" id="5197650at2"/>
<dbReference type="Gene3D" id="1.20.120.520">
    <property type="entry name" value="nmb1532 protein domain like"/>
    <property type="match status" value="1"/>
</dbReference>
<evidence type="ECO:0000313" key="2">
    <source>
        <dbReference type="EMBL" id="SES48257.1"/>
    </source>
</evidence>
<dbReference type="InterPro" id="IPR012312">
    <property type="entry name" value="Hemerythrin-like"/>
</dbReference>
<evidence type="ECO:0000313" key="3">
    <source>
        <dbReference type="Proteomes" id="UP000199019"/>
    </source>
</evidence>
<dbReference type="CDD" id="cd12108">
    <property type="entry name" value="Hr-like"/>
    <property type="match status" value="1"/>
</dbReference>
<keyword evidence="3" id="KW-1185">Reference proteome</keyword>
<organism evidence="2 3">
    <name type="scientific">Pedococcus cremeus</name>
    <dbReference type="NCBI Taxonomy" id="587636"/>
    <lineage>
        <taxon>Bacteria</taxon>
        <taxon>Bacillati</taxon>
        <taxon>Actinomycetota</taxon>
        <taxon>Actinomycetes</taxon>
        <taxon>Micrococcales</taxon>
        <taxon>Intrasporangiaceae</taxon>
        <taxon>Pedococcus</taxon>
    </lineage>
</organism>
<feature type="domain" description="Hemerythrin-like" evidence="1">
    <location>
        <begin position="42"/>
        <end position="168"/>
    </location>
</feature>
<reference evidence="3" key="1">
    <citation type="submission" date="2016-10" db="EMBL/GenBank/DDBJ databases">
        <authorList>
            <person name="Varghese N."/>
            <person name="Submissions S."/>
        </authorList>
    </citation>
    <scope>NUCLEOTIDE SEQUENCE [LARGE SCALE GENOMIC DNA]</scope>
    <source>
        <strain evidence="3">CGMCC 1.6963</strain>
    </source>
</reference>
<protein>
    <submittedName>
        <fullName evidence="2">Hemerythrin HHE cation binding domain-containing protein</fullName>
    </submittedName>
</protein>
<dbReference type="STRING" id="587636.SAMN05216199_0077"/>
<gene>
    <name evidence="2" type="ORF">SAMN05216199_0077</name>
</gene>
<name>A0A1H9XR31_9MICO</name>
<dbReference type="EMBL" id="FOHB01000010">
    <property type="protein sequence ID" value="SES48257.1"/>
    <property type="molecule type" value="Genomic_DNA"/>
</dbReference>
<dbReference type="AlphaFoldDB" id="A0A1H9XR31"/>
<proteinExistence type="predicted"/>
<dbReference type="RefSeq" id="WP_091762448.1">
    <property type="nucleotide sequence ID" value="NZ_FOHB01000010.1"/>
</dbReference>
<dbReference type="Proteomes" id="UP000199019">
    <property type="component" value="Unassembled WGS sequence"/>
</dbReference>
<dbReference type="Pfam" id="PF01814">
    <property type="entry name" value="Hemerythrin"/>
    <property type="match status" value="1"/>
</dbReference>